<comment type="caution">
    <text evidence="1">The sequence shown here is derived from an EMBL/GenBank/DDBJ whole genome shotgun (WGS) entry which is preliminary data.</text>
</comment>
<gene>
    <name evidence="1" type="ORF">EGR_10580</name>
</gene>
<dbReference type="CTD" id="36346295"/>
<dbReference type="EMBL" id="APAU02000236">
    <property type="protein sequence ID" value="EUB54567.1"/>
    <property type="molecule type" value="Genomic_DNA"/>
</dbReference>
<reference evidence="1 2" key="1">
    <citation type="journal article" date="2013" name="Nat. Genet.">
        <title>The genome of the hydatid tapeworm Echinococcus granulosus.</title>
        <authorList>
            <person name="Zheng H."/>
            <person name="Zhang W."/>
            <person name="Zhang L."/>
            <person name="Zhang Z."/>
            <person name="Li J."/>
            <person name="Lu G."/>
            <person name="Zhu Y."/>
            <person name="Wang Y."/>
            <person name="Huang Y."/>
            <person name="Liu J."/>
            <person name="Kang H."/>
            <person name="Chen J."/>
            <person name="Wang L."/>
            <person name="Chen A."/>
            <person name="Yu S."/>
            <person name="Gao Z."/>
            <person name="Jin L."/>
            <person name="Gu W."/>
            <person name="Wang Z."/>
            <person name="Zhao L."/>
            <person name="Shi B."/>
            <person name="Wen H."/>
            <person name="Lin R."/>
            <person name="Jones M.K."/>
            <person name="Brejova B."/>
            <person name="Vinar T."/>
            <person name="Zhao G."/>
            <person name="McManus D.P."/>
            <person name="Chen Z."/>
            <person name="Zhou Y."/>
            <person name="Wang S."/>
        </authorList>
    </citation>
    <scope>NUCLEOTIDE SEQUENCE [LARGE SCALE GENOMIC DNA]</scope>
</reference>
<proteinExistence type="predicted"/>
<sequence>MPPTYEEEALQPEFMISAPLYLSLPHEWQLPKRRWEEAIFQWAKNAPPTPIFWDFDDR</sequence>
<accession>W6U847</accession>
<dbReference type="KEGG" id="egl:EGR_10580"/>
<protein>
    <submittedName>
        <fullName evidence="1">Uncharacterized protein</fullName>
    </submittedName>
</protein>
<evidence type="ECO:0000313" key="1">
    <source>
        <dbReference type="EMBL" id="EUB54567.1"/>
    </source>
</evidence>
<dbReference type="AlphaFoldDB" id="W6U847"/>
<organism evidence="1 2">
    <name type="scientific">Echinococcus granulosus</name>
    <name type="common">Hydatid tapeworm</name>
    <dbReference type="NCBI Taxonomy" id="6210"/>
    <lineage>
        <taxon>Eukaryota</taxon>
        <taxon>Metazoa</taxon>
        <taxon>Spiralia</taxon>
        <taxon>Lophotrochozoa</taxon>
        <taxon>Platyhelminthes</taxon>
        <taxon>Cestoda</taxon>
        <taxon>Eucestoda</taxon>
        <taxon>Cyclophyllidea</taxon>
        <taxon>Taeniidae</taxon>
        <taxon>Echinococcus</taxon>
        <taxon>Echinococcus granulosus group</taxon>
    </lineage>
</organism>
<evidence type="ECO:0000313" key="2">
    <source>
        <dbReference type="Proteomes" id="UP000019149"/>
    </source>
</evidence>
<dbReference type="GeneID" id="36346295"/>
<dbReference type="RefSeq" id="XP_024345763.1">
    <property type="nucleotide sequence ID" value="XM_024499829.1"/>
</dbReference>
<dbReference type="Proteomes" id="UP000019149">
    <property type="component" value="Unassembled WGS sequence"/>
</dbReference>
<keyword evidence="2" id="KW-1185">Reference proteome</keyword>
<name>W6U847_ECHGR</name>